<reference evidence="3" key="2">
    <citation type="submission" date="2019-09" db="UniProtKB">
        <authorList>
            <consortium name="WormBaseParasite"/>
        </authorList>
    </citation>
    <scope>IDENTIFICATION</scope>
</reference>
<reference evidence="1 2" key="1">
    <citation type="submission" date="2018-11" db="EMBL/GenBank/DDBJ databases">
        <authorList>
            <consortium name="Pathogen Informatics"/>
        </authorList>
    </citation>
    <scope>NUCLEOTIDE SEQUENCE [LARGE SCALE GENOMIC DNA]</scope>
</reference>
<dbReference type="OrthoDB" id="5831605at2759"/>
<name>A0A183FC77_HELPZ</name>
<accession>A0A3P7YSW5</accession>
<evidence type="ECO:0000313" key="1">
    <source>
        <dbReference type="EMBL" id="VDO42572.1"/>
    </source>
</evidence>
<organism evidence="2 3">
    <name type="scientific">Heligmosomoides polygyrus</name>
    <name type="common">Parasitic roundworm</name>
    <dbReference type="NCBI Taxonomy" id="6339"/>
    <lineage>
        <taxon>Eukaryota</taxon>
        <taxon>Metazoa</taxon>
        <taxon>Ecdysozoa</taxon>
        <taxon>Nematoda</taxon>
        <taxon>Chromadorea</taxon>
        <taxon>Rhabditida</taxon>
        <taxon>Rhabditina</taxon>
        <taxon>Rhabditomorpha</taxon>
        <taxon>Strongyloidea</taxon>
        <taxon>Heligmosomidae</taxon>
        <taxon>Heligmosomoides</taxon>
    </lineage>
</organism>
<dbReference type="PANTHER" id="PTHR47331">
    <property type="entry name" value="PHD-TYPE DOMAIN-CONTAINING PROTEIN"/>
    <property type="match status" value="1"/>
</dbReference>
<sequence>MDAYRKTISIENGKITAGFPFTDEVSNLKDNFNIAFRRLQNLLRSLQGDKEKYSMYNETFLSYLREGIIEEAKDNSNRVATFYLPHRHVWTPSKSTQLRVVFDASSHAKDELSLNDVIYEGHSLTPLIHEVLLQFRTHLYT</sequence>
<gene>
    <name evidence="1" type="ORF">HPBE_LOCUS3770</name>
</gene>
<accession>A0A183FC77</accession>
<dbReference type="Proteomes" id="UP000050761">
    <property type="component" value="Unassembled WGS sequence"/>
</dbReference>
<proteinExistence type="predicted"/>
<dbReference type="AlphaFoldDB" id="A0A183FC77"/>
<evidence type="ECO:0000313" key="3">
    <source>
        <dbReference type="WBParaSite" id="HPBE_0000376901-mRNA-1"/>
    </source>
</evidence>
<dbReference type="WBParaSite" id="HPBE_0000376901-mRNA-1">
    <property type="protein sequence ID" value="HPBE_0000376901-mRNA-1"/>
    <property type="gene ID" value="HPBE_0000376901"/>
</dbReference>
<evidence type="ECO:0000313" key="2">
    <source>
        <dbReference type="Proteomes" id="UP000050761"/>
    </source>
</evidence>
<keyword evidence="2" id="KW-1185">Reference proteome</keyword>
<protein>
    <submittedName>
        <fullName evidence="3">DUF4461 domain-containing protein</fullName>
    </submittedName>
</protein>
<dbReference type="EMBL" id="UZAH01014410">
    <property type="protein sequence ID" value="VDO42572.1"/>
    <property type="molecule type" value="Genomic_DNA"/>
</dbReference>
<dbReference type="PANTHER" id="PTHR47331:SF1">
    <property type="entry name" value="GAG-LIKE PROTEIN"/>
    <property type="match status" value="1"/>
</dbReference>